<dbReference type="SUPFAM" id="SSF109604">
    <property type="entry name" value="HD-domain/PDEase-like"/>
    <property type="match status" value="1"/>
</dbReference>
<feature type="domain" description="HD" evidence="2">
    <location>
        <begin position="98"/>
        <end position="285"/>
    </location>
</feature>
<sequence length="484" mass="54622">MIELFIANIDATKNKPLFFPKRFCHYFPALVFLAMMQWEKLLALGRFDPKYPSKPGNDQFRSEFEKDYDRIIFSAPFRNLQDKTQVFPLPENDFVHTRLTHSLEVSSVGRSLGKSVGEYLIQKYPVLGENQISSSDIGSIVAAAALTHDIGNPPFGHAGEDAISDFFKFHPYGKVWNEHLKPEQWADLCNFEGNAQGFRMLLSNINGLKLSFATLAAFTKYPRPALVSAKDPERKSQKKYGFFSDQMEDFKYLTEKLSISSWGNGTWHRHPLAFLVEAADDICYSIIDLEDGCTLGLVSLEESVALLAEILGDRFDPKKLEGYPTNSQKLAILRAMAINQLIRECVEAFKSNEAEMLLGTFDRALTDIIPSSESLAKISRISIEKIYRSSPVLEKEAAGFQVLDGLLEVFSKALNHKFYQTDLFSGKDKSILRLLPEGFPLEGWESHVNPYPMLRALVDFISGMTDKHALSFYRRVKGIALPGV</sequence>
<keyword evidence="1" id="KW-0378">Hydrolase</keyword>
<evidence type="ECO:0000313" key="4">
    <source>
        <dbReference type="Proteomes" id="UP000199663"/>
    </source>
</evidence>
<name>A0A1H3LK74_9BACT</name>
<comment type="caution">
    <text evidence="3">The sequence shown here is derived from an EMBL/GenBank/DDBJ whole genome shotgun (WGS) entry which is preliminary data.</text>
</comment>
<evidence type="ECO:0000256" key="1">
    <source>
        <dbReference type="ARBA" id="ARBA00022801"/>
    </source>
</evidence>
<evidence type="ECO:0000313" key="3">
    <source>
        <dbReference type="EMBL" id="SDY64801.1"/>
    </source>
</evidence>
<dbReference type="InterPro" id="IPR050135">
    <property type="entry name" value="dGTPase-like"/>
</dbReference>
<dbReference type="Gene3D" id="1.10.3410.10">
    <property type="entry name" value="putative deoxyguanosinetriphosphate triphosphohydrolase like domain"/>
    <property type="match status" value="1"/>
</dbReference>
<dbReference type="Proteomes" id="UP000199663">
    <property type="component" value="Unassembled WGS sequence"/>
</dbReference>
<dbReference type="NCBIfam" id="TIGR01353">
    <property type="entry name" value="dGTP_triPase"/>
    <property type="match status" value="1"/>
</dbReference>
<dbReference type="Pfam" id="PF01966">
    <property type="entry name" value="HD"/>
    <property type="match status" value="1"/>
</dbReference>
<dbReference type="SMART" id="SM00471">
    <property type="entry name" value="HDc"/>
    <property type="match status" value="1"/>
</dbReference>
<organism evidence="3 4">
    <name type="scientific">Rhodonellum ikkaensis</name>
    <dbReference type="NCBI Taxonomy" id="336829"/>
    <lineage>
        <taxon>Bacteria</taxon>
        <taxon>Pseudomonadati</taxon>
        <taxon>Bacteroidota</taxon>
        <taxon>Cytophagia</taxon>
        <taxon>Cytophagales</taxon>
        <taxon>Cytophagaceae</taxon>
        <taxon>Rhodonellum</taxon>
    </lineage>
</organism>
<evidence type="ECO:0000259" key="2">
    <source>
        <dbReference type="PROSITE" id="PS51831"/>
    </source>
</evidence>
<dbReference type="InterPro" id="IPR006674">
    <property type="entry name" value="HD_domain"/>
</dbReference>
<dbReference type="PANTHER" id="PTHR11373:SF32">
    <property type="entry name" value="DEOXYGUANOSINETRIPHOSPHATE TRIPHOSPHOHYDROLASE"/>
    <property type="match status" value="1"/>
</dbReference>
<dbReference type="PROSITE" id="PS51831">
    <property type="entry name" value="HD"/>
    <property type="match status" value="1"/>
</dbReference>
<dbReference type="InterPro" id="IPR006261">
    <property type="entry name" value="dGTPase"/>
</dbReference>
<reference evidence="3 4" key="1">
    <citation type="submission" date="2016-10" db="EMBL/GenBank/DDBJ databases">
        <authorList>
            <person name="Varghese N."/>
            <person name="Submissions S."/>
        </authorList>
    </citation>
    <scope>NUCLEOTIDE SEQUENCE [LARGE SCALE GENOMIC DNA]</scope>
    <source>
        <strain evidence="3 4">DSM 17997</strain>
    </source>
</reference>
<gene>
    <name evidence="3" type="ORF">SAMN05444412_10299</name>
</gene>
<proteinExistence type="predicted"/>
<dbReference type="Pfam" id="PF13286">
    <property type="entry name" value="HD_assoc"/>
    <property type="match status" value="1"/>
</dbReference>
<dbReference type="InterPro" id="IPR003607">
    <property type="entry name" value="HD/PDEase_dom"/>
</dbReference>
<dbReference type="InterPro" id="IPR026875">
    <property type="entry name" value="PHydrolase_assoc_dom"/>
</dbReference>
<dbReference type="EMBL" id="FNQC01000002">
    <property type="protein sequence ID" value="SDY64801.1"/>
    <property type="molecule type" value="Genomic_DNA"/>
</dbReference>
<accession>A0A1H3LK74</accession>
<dbReference type="Gene3D" id="1.10.3210.10">
    <property type="entry name" value="Hypothetical protein af1432"/>
    <property type="match status" value="1"/>
</dbReference>
<dbReference type="InterPro" id="IPR023293">
    <property type="entry name" value="dGTP_triP_hydro_central_sf"/>
</dbReference>
<dbReference type="Gene3D" id="1.10.3550.10">
    <property type="entry name" value="eoxyguanosinetriphosphate triphosphohydrolase domain-like"/>
    <property type="match status" value="1"/>
</dbReference>
<protein>
    <submittedName>
        <fullName evidence="3">DGTPase</fullName>
    </submittedName>
</protein>
<dbReference type="CDD" id="cd00077">
    <property type="entry name" value="HDc"/>
    <property type="match status" value="1"/>
</dbReference>
<keyword evidence="4" id="KW-1185">Reference proteome</keyword>
<dbReference type="InterPro" id="IPR027432">
    <property type="entry name" value="dGTP_triphosphohydrolase_C"/>
</dbReference>
<dbReference type="PANTHER" id="PTHR11373">
    <property type="entry name" value="DEOXYNUCLEOSIDE TRIPHOSPHATE TRIPHOSPHOHYDROLASE"/>
    <property type="match status" value="1"/>
</dbReference>